<proteinExistence type="predicted"/>
<protein>
    <submittedName>
        <fullName evidence="2">DUF1446-domain-containing protein</fullName>
    </submittedName>
</protein>
<dbReference type="Proteomes" id="UP000249619">
    <property type="component" value="Unassembled WGS sequence"/>
</dbReference>
<evidence type="ECO:0000313" key="3">
    <source>
        <dbReference type="Proteomes" id="UP000249619"/>
    </source>
</evidence>
<dbReference type="PANTHER" id="PTHR47585">
    <property type="match status" value="1"/>
</dbReference>
<dbReference type="AlphaFoldDB" id="A0A364N7F6"/>
<keyword evidence="3" id="KW-1185">Reference proteome</keyword>
<feature type="domain" description="Acyclic terpene utilisation N-terminal" evidence="1">
    <location>
        <begin position="29"/>
        <end position="174"/>
    </location>
</feature>
<gene>
    <name evidence="2" type="ORF">DDE83_003373</name>
</gene>
<dbReference type="PANTHER" id="PTHR47585:SF2">
    <property type="entry name" value="DUF1446 DOMAIN PROTEIN (AFU_ORTHOLOGUE AFUA_6G11420)"/>
    <property type="match status" value="1"/>
</dbReference>
<feature type="domain" description="Acyclic terpene utilisation N-terminal" evidence="1">
    <location>
        <begin position="207"/>
        <end position="271"/>
    </location>
</feature>
<comment type="caution">
    <text evidence="2">The sequence shown here is derived from an EMBL/GenBank/DDBJ whole genome shotgun (WGS) entry which is preliminary data.</text>
</comment>
<dbReference type="PROSITE" id="PS51257">
    <property type="entry name" value="PROKAR_LIPOPROTEIN"/>
    <property type="match status" value="1"/>
</dbReference>
<evidence type="ECO:0000313" key="2">
    <source>
        <dbReference type="EMBL" id="RAR13239.1"/>
    </source>
</evidence>
<dbReference type="Pfam" id="PF07287">
    <property type="entry name" value="AtuA"/>
    <property type="match status" value="2"/>
</dbReference>
<dbReference type="EMBL" id="QGDH01000038">
    <property type="protein sequence ID" value="RAR13239.1"/>
    <property type="molecule type" value="Genomic_DNA"/>
</dbReference>
<sequence length="320" mass="35667">MYARLIQAEIDPPKHGPIFMASSGCLSSSEFADRVRATAPLAKNGFYVIVRDWLAEMTMMMHRTGKLRNKKQMPEARSFEEMLNYAMFAGNFINSLTPAIKDVATRGIKVCANVGASDTKLLALAQLADKTCKEAGQPLKVAWIEGNDVTGTVESMLNKGEGFNSHAQHMYLVGTALTSIACWLKEDTSIWAYLHAPSTIKEREPLGLHIAEKFQWIEERIRYKLGGGLIKKFDVLKFMQNGPSPLDARNQDVATVDFLVFAQSRNCELLSTRNPRGFFRIAGVQGRQKDNQYPPCPFLPQIPSSTALIRNCLACSPRTF</sequence>
<evidence type="ECO:0000259" key="1">
    <source>
        <dbReference type="Pfam" id="PF07287"/>
    </source>
</evidence>
<dbReference type="InterPro" id="IPR010839">
    <property type="entry name" value="AtuA_N"/>
</dbReference>
<organism evidence="2 3">
    <name type="scientific">Stemphylium lycopersici</name>
    <name type="common">Tomato gray leaf spot disease fungus</name>
    <name type="synonym">Thyrospora lycopersici</name>
    <dbReference type="NCBI Taxonomy" id="183478"/>
    <lineage>
        <taxon>Eukaryota</taxon>
        <taxon>Fungi</taxon>
        <taxon>Dikarya</taxon>
        <taxon>Ascomycota</taxon>
        <taxon>Pezizomycotina</taxon>
        <taxon>Dothideomycetes</taxon>
        <taxon>Pleosporomycetidae</taxon>
        <taxon>Pleosporales</taxon>
        <taxon>Pleosporineae</taxon>
        <taxon>Pleosporaceae</taxon>
        <taxon>Stemphylium</taxon>
    </lineage>
</organism>
<reference evidence="3" key="1">
    <citation type="submission" date="2018-05" db="EMBL/GenBank/DDBJ databases">
        <title>Draft genome sequence of Stemphylium lycopersici strain CIDEFI 213.</title>
        <authorList>
            <person name="Medina R."/>
            <person name="Franco M.E.E."/>
            <person name="Lucentini C.G."/>
            <person name="Saparrat M.C.N."/>
            <person name="Balatti P.A."/>
        </authorList>
    </citation>
    <scope>NUCLEOTIDE SEQUENCE [LARGE SCALE GENOMIC DNA]</scope>
    <source>
        <strain evidence="3">CIDEFI 213</strain>
    </source>
</reference>
<accession>A0A364N7F6</accession>
<name>A0A364N7F6_STELY</name>